<comment type="subunit">
    <text evidence="7">The complex is composed of two ATP-binding proteins (PotA), two transmembrane proteins (PotB and PotC) and a solute-binding protein (PotD).</text>
</comment>
<dbReference type="AlphaFoldDB" id="A0A7W4VYN9"/>
<dbReference type="PANTHER" id="PTHR42781">
    <property type="entry name" value="SPERMIDINE/PUTRESCINE IMPORT ATP-BINDING PROTEIN POTA"/>
    <property type="match status" value="1"/>
</dbReference>
<accession>A0A7W4VYN9</accession>
<gene>
    <name evidence="7" type="primary">potA</name>
    <name evidence="9" type="ORF">FHU40_004053</name>
</gene>
<proteinExistence type="inferred from homology"/>
<dbReference type="PROSITE" id="PS50893">
    <property type="entry name" value="ABC_TRANSPORTER_2"/>
    <property type="match status" value="1"/>
</dbReference>
<comment type="function">
    <text evidence="7">Part of the ABC transporter complex PotABCD involved in spermidine/putrescine import. Responsible for energy coupling to the transport system.</text>
</comment>
<dbReference type="InterPro" id="IPR017871">
    <property type="entry name" value="ABC_transporter-like_CS"/>
</dbReference>
<feature type="domain" description="ABC transporter" evidence="8">
    <location>
        <begin position="11"/>
        <end position="241"/>
    </location>
</feature>
<dbReference type="GO" id="GO:0043190">
    <property type="term" value="C:ATP-binding cassette (ABC) transporter complex"/>
    <property type="evidence" value="ECO:0007669"/>
    <property type="project" value="InterPro"/>
</dbReference>
<evidence type="ECO:0000256" key="1">
    <source>
        <dbReference type="ARBA" id="ARBA00022448"/>
    </source>
</evidence>
<keyword evidence="3 7" id="KW-0547">Nucleotide-binding</keyword>
<evidence type="ECO:0000256" key="7">
    <source>
        <dbReference type="RuleBase" id="RU364083"/>
    </source>
</evidence>
<sequence length="368" mass="39184">MTESQADAAAIELVGIHKSFGTAEAVRGIDLAVRQGEFFSLLGPSGCGKTTTLRMMAGFEQPTSGSIRMHGRDVTALGASARPTNLVFQKYELFPHMTVFDNVAFGLRVKKVPKHETATRVAEMLDVTGVGDLAERRAEQLSGGQQQRVALARALVNKPQVLLLDEPLSALDAKLRHRMQVELKDIQARLGTTFLYVTHDQEEALMMSDRIGIMNAGRLEQVGTPDEVYERPATPFVADFVGATNTFSLVGSATQGGAVVYQSAGARIVLPPGTPAGEPVQTILRPERARIAAVGEQCLESSVRGTLTRVIYAGASSRLVVETELGPVIVSEAGVDRSGLPAEGSAVEVGWRADALRVVDRIGPGVGA</sequence>
<keyword evidence="10" id="KW-1185">Reference proteome</keyword>
<dbReference type="GO" id="GO:0015417">
    <property type="term" value="F:ABC-type polyamine transporter activity"/>
    <property type="evidence" value="ECO:0007669"/>
    <property type="project" value="UniProtKB-EC"/>
</dbReference>
<keyword evidence="1 7" id="KW-0813">Transport</keyword>
<dbReference type="Proteomes" id="UP000589626">
    <property type="component" value="Unassembled WGS sequence"/>
</dbReference>
<dbReference type="Pfam" id="PF08402">
    <property type="entry name" value="TOBE_2"/>
    <property type="match status" value="1"/>
</dbReference>
<dbReference type="GO" id="GO:0016887">
    <property type="term" value="F:ATP hydrolysis activity"/>
    <property type="evidence" value="ECO:0007669"/>
    <property type="project" value="InterPro"/>
</dbReference>
<name>A0A7W4VYN9_9ACTN</name>
<comment type="similarity">
    <text evidence="7">Belongs to the ABC transporter superfamily. Spermidine/putrescine importer (TC 3.A.1.11.1) family.</text>
</comment>
<evidence type="ECO:0000256" key="5">
    <source>
        <dbReference type="ARBA" id="ARBA00022967"/>
    </source>
</evidence>
<dbReference type="InterPro" id="IPR003593">
    <property type="entry name" value="AAA+_ATPase"/>
</dbReference>
<dbReference type="SMART" id="SM00382">
    <property type="entry name" value="AAA"/>
    <property type="match status" value="1"/>
</dbReference>
<evidence type="ECO:0000256" key="3">
    <source>
        <dbReference type="ARBA" id="ARBA00022741"/>
    </source>
</evidence>
<dbReference type="InterPro" id="IPR050093">
    <property type="entry name" value="ABC_SmlMolc_Importer"/>
</dbReference>
<organism evidence="9 10">
    <name type="scientific">Nocardioides soli</name>
    <dbReference type="NCBI Taxonomy" id="1036020"/>
    <lineage>
        <taxon>Bacteria</taxon>
        <taxon>Bacillati</taxon>
        <taxon>Actinomycetota</taxon>
        <taxon>Actinomycetes</taxon>
        <taxon>Propionibacteriales</taxon>
        <taxon>Nocardioidaceae</taxon>
        <taxon>Nocardioides</taxon>
    </lineage>
</organism>
<dbReference type="GO" id="GO:0005524">
    <property type="term" value="F:ATP binding"/>
    <property type="evidence" value="ECO:0007669"/>
    <property type="project" value="UniProtKB-KW"/>
</dbReference>
<keyword evidence="4 7" id="KW-0067">ATP-binding</keyword>
<evidence type="ECO:0000313" key="9">
    <source>
        <dbReference type="EMBL" id="MBB3044216.1"/>
    </source>
</evidence>
<dbReference type="EC" id="7.6.2.11" evidence="7"/>
<dbReference type="InterPro" id="IPR005893">
    <property type="entry name" value="PotA-like"/>
</dbReference>
<dbReference type="Gene3D" id="3.40.50.300">
    <property type="entry name" value="P-loop containing nucleotide triphosphate hydrolases"/>
    <property type="match status" value="1"/>
</dbReference>
<dbReference type="RefSeq" id="WP_183594110.1">
    <property type="nucleotide sequence ID" value="NZ_JACHWR010000003.1"/>
</dbReference>
<evidence type="ECO:0000259" key="8">
    <source>
        <dbReference type="PROSITE" id="PS50893"/>
    </source>
</evidence>
<dbReference type="FunFam" id="3.40.50.300:FF:000133">
    <property type="entry name" value="Spermidine/putrescine import ATP-binding protein PotA"/>
    <property type="match status" value="1"/>
</dbReference>
<keyword evidence="2 7" id="KW-1003">Cell membrane</keyword>
<dbReference type="InterPro" id="IPR003439">
    <property type="entry name" value="ABC_transporter-like_ATP-bd"/>
</dbReference>
<evidence type="ECO:0000256" key="4">
    <source>
        <dbReference type="ARBA" id="ARBA00022840"/>
    </source>
</evidence>
<dbReference type="EMBL" id="JACHWR010000003">
    <property type="protein sequence ID" value="MBB3044216.1"/>
    <property type="molecule type" value="Genomic_DNA"/>
</dbReference>
<dbReference type="Pfam" id="PF00005">
    <property type="entry name" value="ABC_tran"/>
    <property type="match status" value="1"/>
</dbReference>
<dbReference type="InterPro" id="IPR008995">
    <property type="entry name" value="Mo/tungstate-bd_C_term_dom"/>
</dbReference>
<protein>
    <recommendedName>
        <fullName evidence="7">Spermidine/putrescine import ATP-binding protein PotA</fullName>
        <ecNumber evidence="7">7.6.2.11</ecNumber>
    </recommendedName>
</protein>
<evidence type="ECO:0000256" key="2">
    <source>
        <dbReference type="ARBA" id="ARBA00022475"/>
    </source>
</evidence>
<evidence type="ECO:0000313" key="10">
    <source>
        <dbReference type="Proteomes" id="UP000589626"/>
    </source>
</evidence>
<dbReference type="SUPFAM" id="SSF52540">
    <property type="entry name" value="P-loop containing nucleoside triphosphate hydrolases"/>
    <property type="match status" value="1"/>
</dbReference>
<comment type="catalytic activity">
    <reaction evidence="7">
        <text>ATP + H2O + polyamine-[polyamine-binding protein]Side 1 = ADP + phosphate + polyamineSide 2 + [polyamine-binding protein]Side 1.</text>
        <dbReference type="EC" id="7.6.2.11"/>
    </reaction>
</comment>
<dbReference type="PANTHER" id="PTHR42781:SF4">
    <property type="entry name" value="SPERMIDINE_PUTRESCINE IMPORT ATP-BINDING PROTEIN POTA"/>
    <property type="match status" value="1"/>
</dbReference>
<dbReference type="Gene3D" id="2.40.50.100">
    <property type="match status" value="1"/>
</dbReference>
<reference evidence="9 10" key="1">
    <citation type="submission" date="2020-08" db="EMBL/GenBank/DDBJ databases">
        <title>Sequencing the genomes of 1000 actinobacteria strains.</title>
        <authorList>
            <person name="Klenk H.-P."/>
        </authorList>
    </citation>
    <scope>NUCLEOTIDE SEQUENCE [LARGE SCALE GENOMIC DNA]</scope>
    <source>
        <strain evidence="9 10">DSM 105498</strain>
    </source>
</reference>
<dbReference type="InterPro" id="IPR013611">
    <property type="entry name" value="Transp-assoc_OB_typ2"/>
</dbReference>
<dbReference type="PROSITE" id="PS00211">
    <property type="entry name" value="ABC_TRANSPORTER_1"/>
    <property type="match status" value="1"/>
</dbReference>
<dbReference type="InterPro" id="IPR027417">
    <property type="entry name" value="P-loop_NTPase"/>
</dbReference>
<keyword evidence="6 7" id="KW-0472">Membrane</keyword>
<comment type="caution">
    <text evidence="9">The sequence shown here is derived from an EMBL/GenBank/DDBJ whole genome shotgun (WGS) entry which is preliminary data.</text>
</comment>
<dbReference type="SUPFAM" id="SSF50331">
    <property type="entry name" value="MOP-like"/>
    <property type="match status" value="1"/>
</dbReference>
<dbReference type="NCBIfam" id="TIGR01187">
    <property type="entry name" value="potA"/>
    <property type="match status" value="1"/>
</dbReference>
<evidence type="ECO:0000256" key="6">
    <source>
        <dbReference type="ARBA" id="ARBA00023136"/>
    </source>
</evidence>
<keyword evidence="5 7" id="KW-1278">Translocase</keyword>